<dbReference type="Proteomes" id="UP001586593">
    <property type="component" value="Unassembled WGS sequence"/>
</dbReference>
<name>A0ABR3V565_9PEZI</name>
<proteinExistence type="predicted"/>
<accession>A0ABR3V565</accession>
<sequence length="78" mass="8811">MELVGRWSWAPLGRTTDSCRDRTGDRLPPPGLYLEDSAIFNTAQSVAGFSGAARQQQQQQPRRCLHWGESKRYGKQGF</sequence>
<organism evidence="2 3">
    <name type="scientific">Phialemonium thermophilum</name>
    <dbReference type="NCBI Taxonomy" id="223376"/>
    <lineage>
        <taxon>Eukaryota</taxon>
        <taxon>Fungi</taxon>
        <taxon>Dikarya</taxon>
        <taxon>Ascomycota</taxon>
        <taxon>Pezizomycotina</taxon>
        <taxon>Sordariomycetes</taxon>
        <taxon>Sordariomycetidae</taxon>
        <taxon>Cephalothecales</taxon>
        <taxon>Cephalothecaceae</taxon>
        <taxon>Phialemonium</taxon>
    </lineage>
</organism>
<keyword evidence="3" id="KW-1185">Reference proteome</keyword>
<evidence type="ECO:0000313" key="3">
    <source>
        <dbReference type="Proteomes" id="UP001586593"/>
    </source>
</evidence>
<feature type="region of interest" description="Disordered" evidence="1">
    <location>
        <begin position="50"/>
        <end position="78"/>
    </location>
</feature>
<dbReference type="EMBL" id="JAZHXJ010002746">
    <property type="protein sequence ID" value="KAL1836904.1"/>
    <property type="molecule type" value="Genomic_DNA"/>
</dbReference>
<evidence type="ECO:0000313" key="2">
    <source>
        <dbReference type="EMBL" id="KAL1836904.1"/>
    </source>
</evidence>
<protein>
    <submittedName>
        <fullName evidence="2">Uncharacterized protein</fullName>
    </submittedName>
</protein>
<evidence type="ECO:0000256" key="1">
    <source>
        <dbReference type="SAM" id="MobiDB-lite"/>
    </source>
</evidence>
<gene>
    <name evidence="2" type="ORF">VTK73DRAFT_4883</name>
</gene>
<comment type="caution">
    <text evidence="2">The sequence shown here is derived from an EMBL/GenBank/DDBJ whole genome shotgun (WGS) entry which is preliminary data.</text>
</comment>
<reference evidence="2 3" key="1">
    <citation type="journal article" date="2024" name="Commun. Biol.">
        <title>Comparative genomic analysis of thermophilic fungi reveals convergent evolutionary adaptations and gene losses.</title>
        <authorList>
            <person name="Steindorff A.S."/>
            <person name="Aguilar-Pontes M.V."/>
            <person name="Robinson A.J."/>
            <person name="Andreopoulos B."/>
            <person name="LaButti K."/>
            <person name="Kuo A."/>
            <person name="Mondo S."/>
            <person name="Riley R."/>
            <person name="Otillar R."/>
            <person name="Haridas S."/>
            <person name="Lipzen A."/>
            <person name="Grimwood J."/>
            <person name="Schmutz J."/>
            <person name="Clum A."/>
            <person name="Reid I.D."/>
            <person name="Moisan M.C."/>
            <person name="Butler G."/>
            <person name="Nguyen T.T.M."/>
            <person name="Dewar K."/>
            <person name="Conant G."/>
            <person name="Drula E."/>
            <person name="Henrissat B."/>
            <person name="Hansel C."/>
            <person name="Singer S."/>
            <person name="Hutchinson M.I."/>
            <person name="de Vries R.P."/>
            <person name="Natvig D.O."/>
            <person name="Powell A.J."/>
            <person name="Tsang A."/>
            <person name="Grigoriev I.V."/>
        </authorList>
    </citation>
    <scope>NUCLEOTIDE SEQUENCE [LARGE SCALE GENOMIC DNA]</scope>
    <source>
        <strain evidence="2 3">ATCC 24622</strain>
    </source>
</reference>